<evidence type="ECO:0000259" key="9">
    <source>
        <dbReference type="PROSITE" id="PS51826"/>
    </source>
</evidence>
<dbReference type="Proteomes" id="UP000030403">
    <property type="component" value="Unassembled WGS sequence"/>
</dbReference>
<comment type="caution">
    <text evidence="10">The sequence shown here is derived from an EMBL/GenBank/DDBJ whole genome shotgun (WGS) entry which is preliminary data.</text>
</comment>
<dbReference type="CDD" id="cd06849">
    <property type="entry name" value="lipoyl_domain"/>
    <property type="match status" value="1"/>
</dbReference>
<evidence type="ECO:0000256" key="6">
    <source>
        <dbReference type="RuleBase" id="RU003423"/>
    </source>
</evidence>
<dbReference type="STRING" id="1385511.GCA_000425225_02100"/>
<dbReference type="FunFam" id="3.30.559.10:FF:000007">
    <property type="entry name" value="Dihydrolipoamide acetyltransferase component of pyruvate dehydrogenase complex"/>
    <property type="match status" value="1"/>
</dbReference>
<organism evidence="10 11">
    <name type="scientific">Pontibacillus marinus BH030004 = DSM 16465</name>
    <dbReference type="NCBI Taxonomy" id="1385511"/>
    <lineage>
        <taxon>Bacteria</taxon>
        <taxon>Bacillati</taxon>
        <taxon>Bacillota</taxon>
        <taxon>Bacilli</taxon>
        <taxon>Bacillales</taxon>
        <taxon>Bacillaceae</taxon>
        <taxon>Pontibacillus</taxon>
    </lineage>
</organism>
<dbReference type="SUPFAM" id="SSF52777">
    <property type="entry name" value="CoA-dependent acyltransferases"/>
    <property type="match status" value="1"/>
</dbReference>
<dbReference type="Pfam" id="PF00198">
    <property type="entry name" value="2-oxoacid_dh"/>
    <property type="match status" value="1"/>
</dbReference>
<dbReference type="Gene3D" id="3.30.559.10">
    <property type="entry name" value="Chloramphenicol acetyltransferase-like domain"/>
    <property type="match status" value="1"/>
</dbReference>
<dbReference type="InterPro" id="IPR000089">
    <property type="entry name" value="Biotin_lipoyl"/>
</dbReference>
<dbReference type="GO" id="GO:0016407">
    <property type="term" value="F:acetyltransferase activity"/>
    <property type="evidence" value="ECO:0007669"/>
    <property type="project" value="TreeGrafter"/>
</dbReference>
<keyword evidence="3 6" id="KW-0808">Transferase</keyword>
<evidence type="ECO:0000256" key="3">
    <source>
        <dbReference type="ARBA" id="ARBA00022679"/>
    </source>
</evidence>
<dbReference type="InterPro" id="IPR050743">
    <property type="entry name" value="2-oxoacid_DH_E2_comp"/>
</dbReference>
<dbReference type="InterPro" id="IPR004167">
    <property type="entry name" value="PSBD"/>
</dbReference>
<dbReference type="Gene3D" id="2.40.50.100">
    <property type="match status" value="1"/>
</dbReference>
<dbReference type="PANTHER" id="PTHR43178">
    <property type="entry name" value="DIHYDROLIPOAMIDE ACETYLTRANSFERASE COMPONENT OF PYRUVATE DEHYDROGENASE COMPLEX"/>
    <property type="match status" value="1"/>
</dbReference>
<dbReference type="Pfam" id="PF00364">
    <property type="entry name" value="Biotin_lipoyl"/>
    <property type="match status" value="1"/>
</dbReference>
<evidence type="ECO:0000256" key="2">
    <source>
        <dbReference type="ARBA" id="ARBA00007317"/>
    </source>
</evidence>
<evidence type="ECO:0000256" key="5">
    <source>
        <dbReference type="ARBA" id="ARBA00023315"/>
    </source>
</evidence>
<evidence type="ECO:0000256" key="4">
    <source>
        <dbReference type="ARBA" id="ARBA00022823"/>
    </source>
</evidence>
<dbReference type="SUPFAM" id="SSF51230">
    <property type="entry name" value="Single hybrid motif"/>
    <property type="match status" value="1"/>
</dbReference>
<feature type="region of interest" description="Disordered" evidence="7">
    <location>
        <begin position="160"/>
        <end position="189"/>
    </location>
</feature>
<dbReference type="SUPFAM" id="SSF47005">
    <property type="entry name" value="Peripheral subunit-binding domain of 2-oxo acid dehydrogenase complex"/>
    <property type="match status" value="1"/>
</dbReference>
<feature type="region of interest" description="Disordered" evidence="7">
    <location>
        <begin position="83"/>
        <end position="107"/>
    </location>
</feature>
<dbReference type="Pfam" id="PF02817">
    <property type="entry name" value="E3_binding"/>
    <property type="match status" value="1"/>
</dbReference>
<keyword evidence="5 6" id="KW-0012">Acyltransferase</keyword>
<sequence>MVEVKLHDIGEGMTEAEILHYFVKAGDSVKADDPLVEVQTDKMTAEIPAPANGTIEELKIEEGTTISVGTTVLVMNAEGAIQKQEESKSAEEAAPQAEKIPTSSSAATAVMEKTQGRVLASPYTRKIARDHGVDIENVEGTGPAGRIMDEDVYRFIDGGSTQEVEPAEEKQEAPSRTYTDQQPESIPFKGRRKQIAKKMSHSLHTIAHCTHFEEIDVTDVQEWRKEWKSLDQGVSMTAIFIKAISLTLKDFPMFNAKLDEENEMIHLEKDHHIGIATDTPDGLIVPVIHHVNQKSIKEIHEEMKSLTAKAQNNELTSKDMTGGTFTISNVGPMQGSIGATPIINHPEVGLMAFHKTKRRPEVRGDDEIVIRSMMNVSMSFDHRVVDGASAVTFTNRFAQLIEHPNLITLELV</sequence>
<dbReference type="InterPro" id="IPR001078">
    <property type="entry name" value="2-oxoacid_DH_actylTfrase"/>
</dbReference>
<feature type="domain" description="Peripheral subunit-binding (PSBD)" evidence="9">
    <location>
        <begin position="119"/>
        <end position="156"/>
    </location>
</feature>
<dbReference type="PROSITE" id="PS50968">
    <property type="entry name" value="BIOTINYL_LIPOYL"/>
    <property type="match status" value="1"/>
</dbReference>
<dbReference type="PROSITE" id="PS51826">
    <property type="entry name" value="PSBD"/>
    <property type="match status" value="1"/>
</dbReference>
<comment type="cofactor">
    <cofactor evidence="1 6">
        <name>(R)-lipoate</name>
        <dbReference type="ChEBI" id="CHEBI:83088"/>
    </cofactor>
</comment>
<dbReference type="GO" id="GO:0005737">
    <property type="term" value="C:cytoplasm"/>
    <property type="evidence" value="ECO:0007669"/>
    <property type="project" value="TreeGrafter"/>
</dbReference>
<reference evidence="10 11" key="1">
    <citation type="submission" date="2013-08" db="EMBL/GenBank/DDBJ databases">
        <authorList>
            <person name="Huang J."/>
            <person name="Wang G."/>
        </authorList>
    </citation>
    <scope>NUCLEOTIDE SEQUENCE [LARGE SCALE GENOMIC DNA]</scope>
    <source>
        <strain evidence="10 11">BH030004</strain>
    </source>
</reference>
<dbReference type="InterPro" id="IPR023213">
    <property type="entry name" value="CAT-like_dom_sf"/>
</dbReference>
<feature type="domain" description="Lipoyl-binding" evidence="8">
    <location>
        <begin position="1"/>
        <end position="76"/>
    </location>
</feature>
<dbReference type="EMBL" id="AVPF01000023">
    <property type="protein sequence ID" value="KGX87646.1"/>
    <property type="molecule type" value="Genomic_DNA"/>
</dbReference>
<dbReference type="RefSeq" id="WP_027446103.1">
    <property type="nucleotide sequence ID" value="NZ_AULJ01000020.1"/>
</dbReference>
<name>A0A0A5G3F4_9BACI</name>
<evidence type="ECO:0000256" key="1">
    <source>
        <dbReference type="ARBA" id="ARBA00001938"/>
    </source>
</evidence>
<keyword evidence="11" id="KW-1185">Reference proteome</keyword>
<comment type="similarity">
    <text evidence="2 6">Belongs to the 2-oxoacid dehydrogenase family.</text>
</comment>
<proteinExistence type="inferred from homology"/>
<dbReference type="EC" id="2.3.1.-" evidence="6"/>
<dbReference type="OrthoDB" id="9805770at2"/>
<dbReference type="GO" id="GO:0031405">
    <property type="term" value="F:lipoic acid binding"/>
    <property type="evidence" value="ECO:0007669"/>
    <property type="project" value="TreeGrafter"/>
</dbReference>
<dbReference type="InterPro" id="IPR036625">
    <property type="entry name" value="E3-bd_dom_sf"/>
</dbReference>
<dbReference type="Gene3D" id="4.10.320.10">
    <property type="entry name" value="E3-binding domain"/>
    <property type="match status" value="1"/>
</dbReference>
<evidence type="ECO:0000256" key="7">
    <source>
        <dbReference type="SAM" id="MobiDB-lite"/>
    </source>
</evidence>
<keyword evidence="4 6" id="KW-0450">Lipoyl</keyword>
<feature type="compositionally biased region" description="Polar residues" evidence="7">
    <location>
        <begin position="174"/>
        <end position="184"/>
    </location>
</feature>
<evidence type="ECO:0000313" key="10">
    <source>
        <dbReference type="EMBL" id="KGX87646.1"/>
    </source>
</evidence>
<gene>
    <name evidence="10" type="ORF">N783_09520</name>
</gene>
<dbReference type="AlphaFoldDB" id="A0A0A5G3F4"/>
<dbReference type="eggNOG" id="COG0508">
    <property type="taxonomic scope" value="Bacteria"/>
</dbReference>
<evidence type="ECO:0000313" key="11">
    <source>
        <dbReference type="Proteomes" id="UP000030403"/>
    </source>
</evidence>
<evidence type="ECO:0000259" key="8">
    <source>
        <dbReference type="PROSITE" id="PS50968"/>
    </source>
</evidence>
<accession>A0A0A5G3F4</accession>
<protein>
    <recommendedName>
        <fullName evidence="6">Dihydrolipoamide acetyltransferase component of pyruvate dehydrogenase complex</fullName>
        <ecNumber evidence="6">2.3.1.-</ecNumber>
    </recommendedName>
</protein>
<dbReference type="PANTHER" id="PTHR43178:SF5">
    <property type="entry name" value="LIPOAMIDE ACYLTRANSFERASE COMPONENT OF BRANCHED-CHAIN ALPHA-KETO ACID DEHYDROGENASE COMPLEX, MITOCHONDRIAL"/>
    <property type="match status" value="1"/>
</dbReference>
<dbReference type="InterPro" id="IPR011053">
    <property type="entry name" value="Single_hybrid_motif"/>
</dbReference>